<dbReference type="PANTHER" id="PTHR46060">
    <property type="entry name" value="MARINER MOS1 TRANSPOSASE-LIKE PROTEIN"/>
    <property type="match status" value="1"/>
</dbReference>
<gene>
    <name evidence="1" type="ORF">EEDITHA_LOCUS1498</name>
</gene>
<dbReference type="InterPro" id="IPR052709">
    <property type="entry name" value="Transposase-MT_Hybrid"/>
</dbReference>
<evidence type="ECO:0000313" key="1">
    <source>
        <dbReference type="EMBL" id="CAH2084977.1"/>
    </source>
</evidence>
<evidence type="ECO:0008006" key="3">
    <source>
        <dbReference type="Google" id="ProtNLM"/>
    </source>
</evidence>
<dbReference type="Gene3D" id="3.30.420.10">
    <property type="entry name" value="Ribonuclease H-like superfamily/Ribonuclease H"/>
    <property type="match status" value="1"/>
</dbReference>
<proteinExistence type="predicted"/>
<protein>
    <recommendedName>
        <fullName evidence="3">Histone-lysine N-methyltransferase SETMAR</fullName>
    </recommendedName>
</protein>
<dbReference type="Proteomes" id="UP001153954">
    <property type="component" value="Unassembled WGS sequence"/>
</dbReference>
<dbReference type="EMBL" id="CAKOGL010000003">
    <property type="protein sequence ID" value="CAH2084977.1"/>
    <property type="molecule type" value="Genomic_DNA"/>
</dbReference>
<dbReference type="GO" id="GO:0003676">
    <property type="term" value="F:nucleic acid binding"/>
    <property type="evidence" value="ECO:0007669"/>
    <property type="project" value="InterPro"/>
</dbReference>
<dbReference type="InterPro" id="IPR036397">
    <property type="entry name" value="RNaseH_sf"/>
</dbReference>
<dbReference type="AlphaFoldDB" id="A0AAU9TGE1"/>
<sequence length="94" mass="11339">MNVRERNRAETVFDFHVEIPHPPYSPDLAPTDYHFFRALKQHLRGKQFKDFSDVEAELNKFFKPQPSEFWAKDIQTLPNRWQEVLDTNDDYIID</sequence>
<keyword evidence="2" id="KW-1185">Reference proteome</keyword>
<reference evidence="1" key="1">
    <citation type="submission" date="2022-03" db="EMBL/GenBank/DDBJ databases">
        <authorList>
            <person name="Tunstrom K."/>
        </authorList>
    </citation>
    <scope>NUCLEOTIDE SEQUENCE</scope>
</reference>
<evidence type="ECO:0000313" key="2">
    <source>
        <dbReference type="Proteomes" id="UP001153954"/>
    </source>
</evidence>
<name>A0AAU9TGE1_EUPED</name>
<dbReference type="PANTHER" id="PTHR46060:SF1">
    <property type="entry name" value="MARINER MOS1 TRANSPOSASE-LIKE PROTEIN"/>
    <property type="match status" value="1"/>
</dbReference>
<organism evidence="1 2">
    <name type="scientific">Euphydryas editha</name>
    <name type="common">Edith's checkerspot</name>
    <dbReference type="NCBI Taxonomy" id="104508"/>
    <lineage>
        <taxon>Eukaryota</taxon>
        <taxon>Metazoa</taxon>
        <taxon>Ecdysozoa</taxon>
        <taxon>Arthropoda</taxon>
        <taxon>Hexapoda</taxon>
        <taxon>Insecta</taxon>
        <taxon>Pterygota</taxon>
        <taxon>Neoptera</taxon>
        <taxon>Endopterygota</taxon>
        <taxon>Lepidoptera</taxon>
        <taxon>Glossata</taxon>
        <taxon>Ditrysia</taxon>
        <taxon>Papilionoidea</taxon>
        <taxon>Nymphalidae</taxon>
        <taxon>Nymphalinae</taxon>
        <taxon>Euphydryas</taxon>
    </lineage>
</organism>
<comment type="caution">
    <text evidence="1">The sequence shown here is derived from an EMBL/GenBank/DDBJ whole genome shotgun (WGS) entry which is preliminary data.</text>
</comment>
<accession>A0AAU9TGE1</accession>